<dbReference type="PANTHER" id="PTHR10151:SF120">
    <property type="entry name" value="BIS(5'-ADENOSYL)-TRIPHOSPHATASE"/>
    <property type="match status" value="1"/>
</dbReference>
<dbReference type="PANTHER" id="PTHR10151">
    <property type="entry name" value="ECTONUCLEOTIDE PYROPHOSPHATASE/PHOSPHODIESTERASE"/>
    <property type="match status" value="1"/>
</dbReference>
<sequence length="370" mass="42607">MVTWRHVPVVRQMLQNLPNDSSLCALREVLTIQLADLSTSLRSVGSQFLVKVKQQTVLVPVQFHSGFCVDNRYNVRCARKRALFKFKFAQNTCVKSSLRQYDRTFFTTYQGESSYSTSFTTQVQSYLTDIDLLMVRQTVNGVSNTMCVRDYIDLNKVYYGELMIYIPDKSIFHEILQNLTDAIQRNLFQVKIYTKNSLPSYFHYNGRPSLIGDIILSPAVGAEVRFDCRRDILNRIYDYGRIMRHSSTHGMEPHNPEMRSILVLHGPNFLQQKEMTNVPNLIDLYPLMNFLLRTDAAPNNGTIEPFRSIIDNSTFKSKLPEQIYSWIIIILLVGALAVFVVLICCLSWRLASDDRTRSHVIHSFSLSSSE</sequence>
<evidence type="ECO:0000256" key="1">
    <source>
        <dbReference type="SAM" id="Phobius"/>
    </source>
</evidence>
<feature type="transmembrane region" description="Helical" evidence="1">
    <location>
        <begin position="323"/>
        <end position="348"/>
    </location>
</feature>
<evidence type="ECO:0000313" key="2">
    <source>
        <dbReference type="EMBL" id="KAJ1358997.1"/>
    </source>
</evidence>
<dbReference type="GO" id="GO:0016787">
    <property type="term" value="F:hydrolase activity"/>
    <property type="evidence" value="ECO:0007669"/>
    <property type="project" value="UniProtKB-ARBA"/>
</dbReference>
<keyword evidence="1" id="KW-1133">Transmembrane helix</keyword>
<reference evidence="2" key="1">
    <citation type="submission" date="2021-06" db="EMBL/GenBank/DDBJ databases">
        <title>Parelaphostrongylus tenuis whole genome reference sequence.</title>
        <authorList>
            <person name="Garwood T.J."/>
            <person name="Larsen P.A."/>
            <person name="Fountain-Jones N.M."/>
            <person name="Garbe J.R."/>
            <person name="Macchietto M.G."/>
            <person name="Kania S.A."/>
            <person name="Gerhold R.W."/>
            <person name="Richards J.E."/>
            <person name="Wolf T.M."/>
        </authorList>
    </citation>
    <scope>NUCLEOTIDE SEQUENCE</scope>
    <source>
        <strain evidence="2">MNPRO001-30</strain>
        <tissue evidence="2">Meninges</tissue>
    </source>
</reference>
<dbReference type="SUPFAM" id="SSF53649">
    <property type="entry name" value="Alkaline phosphatase-like"/>
    <property type="match status" value="1"/>
</dbReference>
<gene>
    <name evidence="2" type="ORF">KIN20_017593</name>
</gene>
<evidence type="ECO:0000313" key="3">
    <source>
        <dbReference type="Proteomes" id="UP001196413"/>
    </source>
</evidence>
<comment type="caution">
    <text evidence="2">The sequence shown here is derived from an EMBL/GenBank/DDBJ whole genome shotgun (WGS) entry which is preliminary data.</text>
</comment>
<dbReference type="Gene3D" id="3.40.720.10">
    <property type="entry name" value="Alkaline Phosphatase, subunit A"/>
    <property type="match status" value="1"/>
</dbReference>
<keyword evidence="1" id="KW-0472">Membrane</keyword>
<dbReference type="AlphaFoldDB" id="A0AAD5MI49"/>
<proteinExistence type="predicted"/>
<accession>A0AAD5MI49</accession>
<protein>
    <submittedName>
        <fullName evidence="2">Uncharacterized protein</fullName>
    </submittedName>
</protein>
<name>A0AAD5MI49_PARTN</name>
<dbReference type="Proteomes" id="UP001196413">
    <property type="component" value="Unassembled WGS sequence"/>
</dbReference>
<organism evidence="2 3">
    <name type="scientific">Parelaphostrongylus tenuis</name>
    <name type="common">Meningeal worm</name>
    <dbReference type="NCBI Taxonomy" id="148309"/>
    <lineage>
        <taxon>Eukaryota</taxon>
        <taxon>Metazoa</taxon>
        <taxon>Ecdysozoa</taxon>
        <taxon>Nematoda</taxon>
        <taxon>Chromadorea</taxon>
        <taxon>Rhabditida</taxon>
        <taxon>Rhabditina</taxon>
        <taxon>Rhabditomorpha</taxon>
        <taxon>Strongyloidea</taxon>
        <taxon>Metastrongylidae</taxon>
        <taxon>Parelaphostrongylus</taxon>
    </lineage>
</organism>
<keyword evidence="1" id="KW-0812">Transmembrane</keyword>
<dbReference type="InterPro" id="IPR017850">
    <property type="entry name" value="Alkaline_phosphatase_core_sf"/>
</dbReference>
<dbReference type="EMBL" id="JAHQIW010003531">
    <property type="protein sequence ID" value="KAJ1358997.1"/>
    <property type="molecule type" value="Genomic_DNA"/>
</dbReference>
<keyword evidence="3" id="KW-1185">Reference proteome</keyword>